<evidence type="ECO:0000259" key="5">
    <source>
        <dbReference type="Pfam" id="PF12659"/>
    </source>
</evidence>
<dbReference type="InterPro" id="IPR018856">
    <property type="entry name" value="Stn1_N"/>
</dbReference>
<dbReference type="Pfam" id="PF12659">
    <property type="entry name" value="Stn1_C"/>
    <property type="match status" value="1"/>
</dbReference>
<keyword evidence="2" id="KW-0158">Chromosome</keyword>
<feature type="domain" description="Stn1 C-terminal fungi" evidence="5">
    <location>
        <begin position="338"/>
        <end position="494"/>
    </location>
</feature>
<keyword evidence="3" id="KW-0779">Telomere</keyword>
<evidence type="ECO:0000313" key="6">
    <source>
        <dbReference type="EMBL" id="SCU99689.1"/>
    </source>
</evidence>
<dbReference type="Pfam" id="PF10451">
    <property type="entry name" value="Stn1"/>
    <property type="match status" value="1"/>
</dbReference>
<dbReference type="GO" id="GO:1990879">
    <property type="term" value="C:CST complex"/>
    <property type="evidence" value="ECO:0007669"/>
    <property type="project" value="InterPro"/>
</dbReference>
<keyword evidence="7" id="KW-1185">Reference proteome</keyword>
<evidence type="ECO:0000256" key="1">
    <source>
        <dbReference type="ARBA" id="ARBA00004574"/>
    </source>
</evidence>
<proteinExistence type="predicted"/>
<dbReference type="InterPro" id="IPR024263">
    <property type="entry name" value="Stn1_C_fungi"/>
</dbReference>
<dbReference type="EMBL" id="LT598452">
    <property type="protein sequence ID" value="SCU99689.1"/>
    <property type="molecule type" value="Genomic_DNA"/>
</dbReference>
<dbReference type="GO" id="GO:0016233">
    <property type="term" value="P:telomere capping"/>
    <property type="evidence" value="ECO:0007669"/>
    <property type="project" value="InterPro"/>
</dbReference>
<dbReference type="Gene3D" id="2.40.50.1040">
    <property type="match status" value="1"/>
</dbReference>
<sequence>MVHWDHIVYQDGNTNFYIPILFGHSPTFGQVVPCFVGDVIRGYKLWTMVIKRYYPSLNNTWLYNNYPVETITILGCVVSCKWRFIGGIDFALFKIDDCTRETLRAPSLLNCKCSKSLILRSGLPQGDLSGWRFKLSGVMNRYEELEVRSIDICSSVSQEVEFWKNAMQWRSILSDVWTVDQRTIEFVFSQEDSQNVSSSYDFVQRLERQAYDRDLQIGDGGESTQIQMDIQLPFDHDSLKTVLEEKQDHLAAKSAIAIEDRGFDEKGISESSSRIECGDERDTLDRHGAEINYTSQEQSQGNGPRVPALPHATLDEVNIMGYTKELDSISLNDYRKLMLEHFLSQNAIEISTLNTFRNPTLYAAVRSLATGRTRSVEEEASFYFTQVLERYVNVGLIGIFAQGRILNLKTIKACDKYVAQRVAALVALGMNTGKIDFRKTADDLRIACNKSSSQILLALHKRALQKIVETGDTNLAAWWLELINNRCAIIRFEYARRGEG</sequence>
<organism evidence="6 7">
    <name type="scientific">Lachancea nothofagi CBS 11611</name>
    <dbReference type="NCBI Taxonomy" id="1266666"/>
    <lineage>
        <taxon>Eukaryota</taxon>
        <taxon>Fungi</taxon>
        <taxon>Dikarya</taxon>
        <taxon>Ascomycota</taxon>
        <taxon>Saccharomycotina</taxon>
        <taxon>Saccharomycetes</taxon>
        <taxon>Saccharomycetales</taxon>
        <taxon>Saccharomycetaceae</taxon>
        <taxon>Lachancea</taxon>
    </lineage>
</organism>
<evidence type="ECO:0000313" key="7">
    <source>
        <dbReference type="Proteomes" id="UP000189911"/>
    </source>
</evidence>
<dbReference type="Gene3D" id="3.30.1370.230">
    <property type="entry name" value="Stn1, C-terminal wHTH domain"/>
    <property type="match status" value="1"/>
</dbReference>
<dbReference type="AlphaFoldDB" id="A0A1G4K704"/>
<feature type="domain" description="CST complex subunit Stn1 N-terminal" evidence="4">
    <location>
        <begin position="14"/>
        <end position="192"/>
    </location>
</feature>
<comment type="subcellular location">
    <subcellularLocation>
        <location evidence="1">Chromosome</location>
        <location evidence="1">Telomere</location>
    </subcellularLocation>
</comment>
<reference evidence="7" key="1">
    <citation type="submission" date="2016-03" db="EMBL/GenBank/DDBJ databases">
        <authorList>
            <person name="Devillers Hugo."/>
        </authorList>
    </citation>
    <scope>NUCLEOTIDE SEQUENCE [LARGE SCALE GENOMIC DNA]</scope>
</reference>
<name>A0A1G4K704_9SACH</name>
<dbReference type="Proteomes" id="UP000189911">
    <property type="component" value="Chromosome F"/>
</dbReference>
<dbReference type="InterPro" id="IPR038240">
    <property type="entry name" value="Stn1_C_sf"/>
</dbReference>
<evidence type="ECO:0000256" key="2">
    <source>
        <dbReference type="ARBA" id="ARBA00022454"/>
    </source>
</evidence>
<dbReference type="OrthoDB" id="77828at2759"/>
<evidence type="ECO:0000256" key="3">
    <source>
        <dbReference type="ARBA" id="ARBA00022895"/>
    </source>
</evidence>
<gene>
    <name evidence="6" type="ORF">LANO_0F03202G</name>
</gene>
<evidence type="ECO:0000259" key="4">
    <source>
        <dbReference type="Pfam" id="PF10451"/>
    </source>
</evidence>
<accession>A0A1G4K704</accession>
<protein>
    <submittedName>
        <fullName evidence="6">LANO_0F03202g1_1</fullName>
    </submittedName>
</protein>